<dbReference type="Proteomes" id="UP000237271">
    <property type="component" value="Unassembled WGS sequence"/>
</dbReference>
<accession>A0A2P4X6G4</accession>
<comment type="caution">
    <text evidence="1">The sequence shown here is derived from an EMBL/GenBank/DDBJ whole genome shotgun (WGS) entry which is preliminary data.</text>
</comment>
<proteinExistence type="predicted"/>
<dbReference type="EMBL" id="NCKW01016289">
    <property type="protein sequence ID" value="POM61126.1"/>
    <property type="molecule type" value="Genomic_DNA"/>
</dbReference>
<gene>
    <name evidence="1" type="ORF">PHPALM_29907</name>
</gene>
<sequence>KFLKQDPVMRILGVKQIGDLRNPISAPINAVNKLEAVKDLLRLLKEAGMIVGAFDADDLFDLNMKVIQSATQDLYSKLKILVGEIPRIADHVPLSSASIADHQTASSNYASAAEGGSDISSEPKRISLGLSRTSMMEVRSKIQRQGPARFSRPEKIMSSVDQITAATMSEDPSGTLQKYFEAALSRFLA</sequence>
<dbReference type="OrthoDB" id="129427at2759"/>
<reference evidence="1 2" key="1">
    <citation type="journal article" date="2017" name="Genome Biol. Evol.">
        <title>Phytophthora megakarya and P. palmivora, closely related causal agents of cacao black pod rot, underwent increases in genome sizes and gene numbers by different mechanisms.</title>
        <authorList>
            <person name="Ali S.S."/>
            <person name="Shao J."/>
            <person name="Lary D.J."/>
            <person name="Kronmiller B."/>
            <person name="Shen D."/>
            <person name="Strem M.D."/>
            <person name="Amoako-Attah I."/>
            <person name="Akrofi A.Y."/>
            <person name="Begoude B.A."/>
            <person name="Ten Hoopen G.M."/>
            <person name="Coulibaly K."/>
            <person name="Kebe B.I."/>
            <person name="Melnick R.L."/>
            <person name="Guiltinan M.J."/>
            <person name="Tyler B.M."/>
            <person name="Meinhardt L.W."/>
            <person name="Bailey B.A."/>
        </authorList>
    </citation>
    <scope>NUCLEOTIDE SEQUENCE [LARGE SCALE GENOMIC DNA]</scope>
    <source>
        <strain evidence="2">sbr112.9</strain>
    </source>
</reference>
<keyword evidence="2" id="KW-1185">Reference proteome</keyword>
<protein>
    <submittedName>
        <fullName evidence="1">Uncharacterized protein</fullName>
    </submittedName>
</protein>
<evidence type="ECO:0000313" key="2">
    <source>
        <dbReference type="Proteomes" id="UP000237271"/>
    </source>
</evidence>
<dbReference type="AlphaFoldDB" id="A0A2P4X6G4"/>
<organism evidence="1 2">
    <name type="scientific">Phytophthora palmivora</name>
    <dbReference type="NCBI Taxonomy" id="4796"/>
    <lineage>
        <taxon>Eukaryota</taxon>
        <taxon>Sar</taxon>
        <taxon>Stramenopiles</taxon>
        <taxon>Oomycota</taxon>
        <taxon>Peronosporomycetes</taxon>
        <taxon>Peronosporales</taxon>
        <taxon>Peronosporaceae</taxon>
        <taxon>Phytophthora</taxon>
    </lineage>
</organism>
<feature type="non-terminal residue" evidence="1">
    <location>
        <position position="1"/>
    </location>
</feature>
<evidence type="ECO:0000313" key="1">
    <source>
        <dbReference type="EMBL" id="POM61126.1"/>
    </source>
</evidence>
<name>A0A2P4X6G4_9STRA</name>